<dbReference type="EMBL" id="CAXIEN010000141">
    <property type="protein sequence ID" value="CAL1281170.1"/>
    <property type="molecule type" value="Genomic_DNA"/>
</dbReference>
<dbReference type="AlphaFoldDB" id="A0AAV2AB18"/>
<evidence type="ECO:0000313" key="2">
    <source>
        <dbReference type="EMBL" id="CAL1281170.1"/>
    </source>
</evidence>
<reference evidence="2 3" key="1">
    <citation type="submission" date="2024-04" db="EMBL/GenBank/DDBJ databases">
        <authorList>
            <person name="Rising A."/>
            <person name="Reimegard J."/>
            <person name="Sonavane S."/>
            <person name="Akerstrom W."/>
            <person name="Nylinder S."/>
            <person name="Hedman E."/>
            <person name="Kallberg Y."/>
        </authorList>
    </citation>
    <scope>NUCLEOTIDE SEQUENCE [LARGE SCALE GENOMIC DNA]</scope>
</reference>
<gene>
    <name evidence="2" type="ORF">LARSCL_LOCUS11410</name>
</gene>
<organism evidence="2 3">
    <name type="scientific">Larinioides sclopetarius</name>
    <dbReference type="NCBI Taxonomy" id="280406"/>
    <lineage>
        <taxon>Eukaryota</taxon>
        <taxon>Metazoa</taxon>
        <taxon>Ecdysozoa</taxon>
        <taxon>Arthropoda</taxon>
        <taxon>Chelicerata</taxon>
        <taxon>Arachnida</taxon>
        <taxon>Araneae</taxon>
        <taxon>Araneomorphae</taxon>
        <taxon>Entelegynae</taxon>
        <taxon>Araneoidea</taxon>
        <taxon>Araneidae</taxon>
        <taxon>Larinioides</taxon>
    </lineage>
</organism>
<protein>
    <submittedName>
        <fullName evidence="2">Uncharacterized protein</fullName>
    </submittedName>
</protein>
<evidence type="ECO:0000256" key="1">
    <source>
        <dbReference type="SAM" id="SignalP"/>
    </source>
</evidence>
<dbReference type="Proteomes" id="UP001497382">
    <property type="component" value="Unassembled WGS sequence"/>
</dbReference>
<accession>A0AAV2AB18</accession>
<name>A0AAV2AB18_9ARAC</name>
<proteinExistence type="predicted"/>
<keyword evidence="3" id="KW-1185">Reference proteome</keyword>
<keyword evidence="1" id="KW-0732">Signal</keyword>
<evidence type="ECO:0000313" key="3">
    <source>
        <dbReference type="Proteomes" id="UP001497382"/>
    </source>
</evidence>
<sequence>MITSVKTMCVLFCASFLFLHLEAQRLDNAASLAGAPVGLYSRRGIFGDNDNLASLGGAPVGVYRRQQNPFLLYPLAQIPVVFPSRFPVNRRPIRPRPSLPVKARPNVVRPGGVSGRVLGGLLGSLL</sequence>
<feature type="signal peptide" evidence="1">
    <location>
        <begin position="1"/>
        <end position="23"/>
    </location>
</feature>
<feature type="chain" id="PRO_5043830617" evidence="1">
    <location>
        <begin position="24"/>
        <end position="126"/>
    </location>
</feature>
<comment type="caution">
    <text evidence="2">The sequence shown here is derived from an EMBL/GenBank/DDBJ whole genome shotgun (WGS) entry which is preliminary data.</text>
</comment>